<organism evidence="1">
    <name type="scientific">marine sediment metagenome</name>
    <dbReference type="NCBI Taxonomy" id="412755"/>
    <lineage>
        <taxon>unclassified sequences</taxon>
        <taxon>metagenomes</taxon>
        <taxon>ecological metagenomes</taxon>
    </lineage>
</organism>
<dbReference type="EMBL" id="LAZR01058165">
    <property type="protein sequence ID" value="KKK70496.1"/>
    <property type="molecule type" value="Genomic_DNA"/>
</dbReference>
<gene>
    <name evidence="1" type="ORF">LCGC14_2923410</name>
</gene>
<reference evidence="1" key="1">
    <citation type="journal article" date="2015" name="Nature">
        <title>Complex archaea that bridge the gap between prokaryotes and eukaryotes.</title>
        <authorList>
            <person name="Spang A."/>
            <person name="Saw J.H."/>
            <person name="Jorgensen S.L."/>
            <person name="Zaremba-Niedzwiedzka K."/>
            <person name="Martijn J."/>
            <person name="Lind A.E."/>
            <person name="van Eijk R."/>
            <person name="Schleper C."/>
            <person name="Guy L."/>
            <person name="Ettema T.J."/>
        </authorList>
    </citation>
    <scope>NUCLEOTIDE SEQUENCE</scope>
</reference>
<accession>A0A0F9AE62</accession>
<protein>
    <submittedName>
        <fullName evidence="1">Uncharacterized protein</fullName>
    </submittedName>
</protein>
<evidence type="ECO:0000313" key="1">
    <source>
        <dbReference type="EMBL" id="KKK70496.1"/>
    </source>
</evidence>
<dbReference type="AlphaFoldDB" id="A0A0F9AE62"/>
<name>A0A0F9AE62_9ZZZZ</name>
<sequence length="58" mass="6840">MRTPKDYDVKYMDRLELLYKLAVKKKEAGTAMVLLDKIRNMDLYLDRPAKEPDDKHGV</sequence>
<comment type="caution">
    <text evidence="1">The sequence shown here is derived from an EMBL/GenBank/DDBJ whole genome shotgun (WGS) entry which is preliminary data.</text>
</comment>
<proteinExistence type="predicted"/>